<evidence type="ECO:0000313" key="2">
    <source>
        <dbReference type="Proteomes" id="UP000827872"/>
    </source>
</evidence>
<comment type="caution">
    <text evidence="1">The sequence shown here is derived from an EMBL/GenBank/DDBJ whole genome shotgun (WGS) entry which is preliminary data.</text>
</comment>
<gene>
    <name evidence="1" type="ORF">K3G42_030550</name>
</gene>
<protein>
    <submittedName>
        <fullName evidence="1">Uncharacterized protein</fullName>
    </submittedName>
</protein>
<dbReference type="EMBL" id="CM037617">
    <property type="protein sequence ID" value="KAH8005631.1"/>
    <property type="molecule type" value="Genomic_DNA"/>
</dbReference>
<reference evidence="1" key="1">
    <citation type="submission" date="2021-08" db="EMBL/GenBank/DDBJ databases">
        <title>The first chromosome-level gecko genome reveals the dynamic sex chromosomes of Neotropical dwarf geckos (Sphaerodactylidae: Sphaerodactylus).</title>
        <authorList>
            <person name="Pinto B.J."/>
            <person name="Keating S.E."/>
            <person name="Gamble T."/>
        </authorList>
    </citation>
    <scope>NUCLEOTIDE SEQUENCE</scope>
    <source>
        <strain evidence="1">TG3544</strain>
    </source>
</reference>
<accession>A0ACB8FJV8</accession>
<proteinExistence type="predicted"/>
<name>A0ACB8FJV8_9SAUR</name>
<keyword evidence="2" id="KW-1185">Reference proteome</keyword>
<evidence type="ECO:0000313" key="1">
    <source>
        <dbReference type="EMBL" id="KAH8005631.1"/>
    </source>
</evidence>
<dbReference type="Proteomes" id="UP000827872">
    <property type="component" value="Linkage Group LG04"/>
</dbReference>
<organism evidence="1 2">
    <name type="scientific">Sphaerodactylus townsendi</name>
    <dbReference type="NCBI Taxonomy" id="933632"/>
    <lineage>
        <taxon>Eukaryota</taxon>
        <taxon>Metazoa</taxon>
        <taxon>Chordata</taxon>
        <taxon>Craniata</taxon>
        <taxon>Vertebrata</taxon>
        <taxon>Euteleostomi</taxon>
        <taxon>Lepidosauria</taxon>
        <taxon>Squamata</taxon>
        <taxon>Bifurcata</taxon>
        <taxon>Gekkota</taxon>
        <taxon>Sphaerodactylidae</taxon>
        <taxon>Sphaerodactylus</taxon>
    </lineage>
</organism>
<sequence length="116" mass="13219">MGEEILFQELDVLNEAGLQELFKKHRFSAVMHFAGLKAFRESVQKPLEYHKGNLTGTIHLLETMKAHVVKNLVSSSSATVYGDPAYLPLDENHPVEVKLELVPKRLEAAAKWNHWR</sequence>